<dbReference type="KEGG" id="cdes:C0J27_04085"/>
<reference evidence="2 3" key="1">
    <citation type="submission" date="2017-12" db="EMBL/GenBank/DDBJ databases">
        <title>Chromulinavorax destructans is a abundant pathogen of dominant heterotrophic picoflagllates.</title>
        <authorList>
            <person name="Deeg C.M."/>
            <person name="Zimmer M."/>
            <person name="Suttle C.A."/>
        </authorList>
    </citation>
    <scope>NUCLEOTIDE SEQUENCE [LARGE SCALE GENOMIC DNA]</scope>
    <source>
        <strain evidence="2 3">SeV1</strain>
    </source>
</reference>
<protein>
    <submittedName>
        <fullName evidence="2">Uncharacterized protein</fullName>
    </submittedName>
</protein>
<dbReference type="Proteomes" id="UP000254834">
    <property type="component" value="Chromosome"/>
</dbReference>
<evidence type="ECO:0000313" key="3">
    <source>
        <dbReference type="Proteomes" id="UP000254834"/>
    </source>
</evidence>
<feature type="region of interest" description="Disordered" evidence="1">
    <location>
        <begin position="74"/>
        <end position="101"/>
    </location>
</feature>
<name>A0A345ZC80_9BACT</name>
<organism evidence="2 3">
    <name type="scientific">Candidatus Chromulinivorax destructor</name>
    <dbReference type="NCBI Taxonomy" id="2066483"/>
    <lineage>
        <taxon>Bacteria</taxon>
        <taxon>Candidatus Babelota</taxon>
        <taxon>Candidatus Babeliae</taxon>
        <taxon>Candidatus Babeliales</taxon>
        <taxon>Candidatus Chromulinivoraceae</taxon>
        <taxon>Candidatus Chromulinivorax</taxon>
    </lineage>
</organism>
<proteinExistence type="predicted"/>
<feature type="compositionally biased region" description="Basic and acidic residues" evidence="1">
    <location>
        <begin position="74"/>
        <end position="92"/>
    </location>
</feature>
<evidence type="ECO:0000256" key="1">
    <source>
        <dbReference type="SAM" id="MobiDB-lite"/>
    </source>
</evidence>
<evidence type="ECO:0000313" key="2">
    <source>
        <dbReference type="EMBL" id="AXK60897.1"/>
    </source>
</evidence>
<keyword evidence="3" id="KW-1185">Reference proteome</keyword>
<dbReference type="RefSeq" id="WP_115585912.1">
    <property type="nucleotide sequence ID" value="NZ_CP025544.1"/>
</dbReference>
<dbReference type="EMBL" id="CP025544">
    <property type="protein sequence ID" value="AXK60897.1"/>
    <property type="molecule type" value="Genomic_DNA"/>
</dbReference>
<accession>A0A345ZC80</accession>
<sequence>MKLSSFFVLSILFFTVIYSMQDNQINEADIDEQIIRLQQSLRSLQLHEGISNQLQDALSDELKVEIEYFEKIKKEQKQRADSPDEQEKSKDTVDDDIDFDNDFVYHVN</sequence>
<gene>
    <name evidence="2" type="ORF">C0J27_04085</name>
</gene>
<dbReference type="AlphaFoldDB" id="A0A345ZC80"/>